<dbReference type="KEGG" id="rhoz:GXP67_24405"/>
<dbReference type="PANTHER" id="PTHR10434:SF66">
    <property type="entry name" value="PHOSPHOLIPID_GLYCEROL ACYLTRANSFERASE DOMAIN-CONTAINING PROTEIN"/>
    <property type="match status" value="1"/>
</dbReference>
<dbReference type="PANTHER" id="PTHR10434">
    <property type="entry name" value="1-ACYL-SN-GLYCEROL-3-PHOSPHATE ACYLTRANSFERASE"/>
    <property type="match status" value="1"/>
</dbReference>
<dbReference type="Pfam" id="PF01553">
    <property type="entry name" value="Acyltransferase"/>
    <property type="match status" value="1"/>
</dbReference>
<sequence>MQFVRRIYSIWCYIWFLGLFLLLFPFFYIFLQKEKWHPKAHYLNRLWGHLFFPICFLPVSIEHRTKLDKHKPYVFCANHTSVLDIAVMGVVIENFYAFVGKRELAKIPLFGYMFTKLHITVDRSSRVSSYRTMQTALDTLGKGRSIMIFPEGGIVTENPPQMTPFKDGPFRMAIEKQVPVVPITLPYNWYILPDDGKLLFRRHTIKAIVHDPVPTAGMTMDDLSRLKKMTFDVIDRELQKYPLANPEQPVTTPSPVINHESR</sequence>
<dbReference type="GO" id="GO:0006654">
    <property type="term" value="P:phosphatidic acid biosynthetic process"/>
    <property type="evidence" value="ECO:0007669"/>
    <property type="project" value="TreeGrafter"/>
</dbReference>
<feature type="domain" description="Phospholipid/glycerol acyltransferase" evidence="6">
    <location>
        <begin position="73"/>
        <end position="188"/>
    </location>
</feature>
<accession>A0A6C0GPN0</accession>
<dbReference type="InterPro" id="IPR002123">
    <property type="entry name" value="Plipid/glycerol_acylTrfase"/>
</dbReference>
<keyword evidence="5" id="KW-1133">Transmembrane helix</keyword>
<organism evidence="7 8">
    <name type="scientific">Rhodocytophaga rosea</name>
    <dbReference type="NCBI Taxonomy" id="2704465"/>
    <lineage>
        <taxon>Bacteria</taxon>
        <taxon>Pseudomonadati</taxon>
        <taxon>Bacteroidota</taxon>
        <taxon>Cytophagia</taxon>
        <taxon>Cytophagales</taxon>
        <taxon>Rhodocytophagaceae</taxon>
        <taxon>Rhodocytophaga</taxon>
    </lineage>
</organism>
<dbReference type="EMBL" id="CP048222">
    <property type="protein sequence ID" value="QHT69563.1"/>
    <property type="molecule type" value="Genomic_DNA"/>
</dbReference>
<proteinExistence type="predicted"/>
<evidence type="ECO:0000256" key="3">
    <source>
        <dbReference type="ARBA" id="ARBA00023315"/>
    </source>
</evidence>
<protein>
    <submittedName>
        <fullName evidence="7">1-acyl-sn-glycerol-3-phosphate acyltransferase</fullName>
    </submittedName>
</protein>
<comment type="pathway">
    <text evidence="1">Lipid metabolism.</text>
</comment>
<dbReference type="SMART" id="SM00563">
    <property type="entry name" value="PlsC"/>
    <property type="match status" value="1"/>
</dbReference>
<feature type="transmembrane region" description="Helical" evidence="5">
    <location>
        <begin position="6"/>
        <end position="30"/>
    </location>
</feature>
<evidence type="ECO:0000313" key="8">
    <source>
        <dbReference type="Proteomes" id="UP000480178"/>
    </source>
</evidence>
<evidence type="ECO:0000259" key="6">
    <source>
        <dbReference type="SMART" id="SM00563"/>
    </source>
</evidence>
<evidence type="ECO:0000256" key="5">
    <source>
        <dbReference type="SAM" id="Phobius"/>
    </source>
</evidence>
<name>A0A6C0GPN0_9BACT</name>
<keyword evidence="3 7" id="KW-0012">Acyltransferase</keyword>
<gene>
    <name evidence="7" type="ORF">GXP67_24405</name>
</gene>
<reference evidence="7 8" key="1">
    <citation type="submission" date="2020-01" db="EMBL/GenBank/DDBJ databases">
        <authorList>
            <person name="Kim M.K."/>
        </authorList>
    </citation>
    <scope>NUCLEOTIDE SEQUENCE [LARGE SCALE GENOMIC DNA]</scope>
    <source>
        <strain evidence="7 8">172606-1</strain>
    </source>
</reference>
<evidence type="ECO:0000313" key="7">
    <source>
        <dbReference type="EMBL" id="QHT69563.1"/>
    </source>
</evidence>
<dbReference type="CDD" id="cd07989">
    <property type="entry name" value="LPLAT_AGPAT-like"/>
    <property type="match status" value="1"/>
</dbReference>
<evidence type="ECO:0000256" key="4">
    <source>
        <dbReference type="SAM" id="MobiDB-lite"/>
    </source>
</evidence>
<dbReference type="GO" id="GO:0003841">
    <property type="term" value="F:1-acylglycerol-3-phosphate O-acyltransferase activity"/>
    <property type="evidence" value="ECO:0007669"/>
    <property type="project" value="TreeGrafter"/>
</dbReference>
<feature type="region of interest" description="Disordered" evidence="4">
    <location>
        <begin position="242"/>
        <end position="262"/>
    </location>
</feature>
<dbReference type="AlphaFoldDB" id="A0A6C0GPN0"/>
<evidence type="ECO:0000256" key="2">
    <source>
        <dbReference type="ARBA" id="ARBA00022679"/>
    </source>
</evidence>
<evidence type="ECO:0000256" key="1">
    <source>
        <dbReference type="ARBA" id="ARBA00005189"/>
    </source>
</evidence>
<dbReference type="Proteomes" id="UP000480178">
    <property type="component" value="Chromosome"/>
</dbReference>
<keyword evidence="5" id="KW-0812">Transmembrane</keyword>
<keyword evidence="2 7" id="KW-0808">Transferase</keyword>
<keyword evidence="5" id="KW-0472">Membrane</keyword>
<dbReference type="SUPFAM" id="SSF69593">
    <property type="entry name" value="Glycerol-3-phosphate (1)-acyltransferase"/>
    <property type="match status" value="1"/>
</dbReference>
<keyword evidence="8" id="KW-1185">Reference proteome</keyword>